<evidence type="ECO:0000313" key="3">
    <source>
        <dbReference type="EMBL" id="TWE19150.1"/>
    </source>
</evidence>
<accession>A0A561EU65</accession>
<sequence length="577" mass="60969">MAEFAVPGKPKADTTTRAPRPADVARAPLHEGGSGLPGGIRADLERAFGADFSGVSVRGSGATGGVQGTARDEEVRIAPMDTAGYPREHRRLLAHEFAHVLQQRHGLQQQHGGAAPVGHGSTASLENEARQAADVVAAGGRASVSGAAPVGAAQHSELSETVRTAATKGAVFDALRSQPAEQRADPAVLREVRARFAQQPDDLWLAETIVRSGPEPLWSAADLTERSRRATGTHPWAAEAGNIAAGVVDPDPDVGTGRVAPRKIDPIPVYLFPGTEPDLRALIIGGVHGNEPEGREVVERLRAQLAKESAEGRPPRFTTILVPELIVATHHPYGERPAFETRLLPAGSARSKPGKVEPNRNLPFPGVSYQEARKLGAGGKPELETLPSDEHGNPIYSEKPRTPRDTSKFSTSSERMLPETRALLSLMERFNPQRIVSVHAHRLTKGVGDAPGVFVDPRGIDPRTGAVKDSAAVTADDALTTELMSRAVAYVPTSLRAGSFAGNAPRPGTSTSNVRYSTSAHGEGNSLGMYGPVPTSARQGATTITVEVPELTDKADLDQVVAAHAKAIDEIILRDGK</sequence>
<proteinExistence type="predicted"/>
<dbReference type="RefSeq" id="WP_145792747.1">
    <property type="nucleotide sequence ID" value="NZ_BAAABR010000033.1"/>
</dbReference>
<dbReference type="OrthoDB" id="5240362at2"/>
<reference evidence="3 4" key="1">
    <citation type="submission" date="2019-06" db="EMBL/GenBank/DDBJ databases">
        <title>Sequencing the genomes of 1000 actinobacteria strains.</title>
        <authorList>
            <person name="Klenk H.-P."/>
        </authorList>
    </citation>
    <scope>NUCLEOTIDE SEQUENCE [LARGE SCALE GENOMIC DNA]</scope>
    <source>
        <strain evidence="3 4">DSM 41649</strain>
    </source>
</reference>
<comment type="caution">
    <text evidence="3">The sequence shown here is derived from an EMBL/GenBank/DDBJ whole genome shotgun (WGS) entry which is preliminary data.</text>
</comment>
<gene>
    <name evidence="3" type="ORF">FB465_4258</name>
</gene>
<feature type="compositionally biased region" description="Low complexity" evidence="1">
    <location>
        <begin position="15"/>
        <end position="27"/>
    </location>
</feature>
<evidence type="ECO:0000259" key="2">
    <source>
        <dbReference type="Pfam" id="PF13699"/>
    </source>
</evidence>
<dbReference type="EMBL" id="VIVR01000001">
    <property type="protein sequence ID" value="TWE19150.1"/>
    <property type="molecule type" value="Genomic_DNA"/>
</dbReference>
<evidence type="ECO:0000313" key="4">
    <source>
        <dbReference type="Proteomes" id="UP000318416"/>
    </source>
</evidence>
<protein>
    <submittedName>
        <fullName evidence="3">Uncharacterized protein DUF4157</fullName>
    </submittedName>
</protein>
<feature type="region of interest" description="Disordered" evidence="1">
    <location>
        <begin position="1"/>
        <end position="38"/>
    </location>
</feature>
<name>A0A561EU65_9ACTN</name>
<organism evidence="3 4">
    <name type="scientific">Kitasatospora atroaurantiaca</name>
    <dbReference type="NCBI Taxonomy" id="285545"/>
    <lineage>
        <taxon>Bacteria</taxon>
        <taxon>Bacillati</taxon>
        <taxon>Actinomycetota</taxon>
        <taxon>Actinomycetes</taxon>
        <taxon>Kitasatosporales</taxon>
        <taxon>Streptomycetaceae</taxon>
        <taxon>Kitasatospora</taxon>
    </lineage>
</organism>
<feature type="region of interest" description="Disordered" evidence="1">
    <location>
        <begin position="378"/>
        <end position="415"/>
    </location>
</feature>
<dbReference type="AlphaFoldDB" id="A0A561EU65"/>
<dbReference type="Gene3D" id="3.40.630.10">
    <property type="entry name" value="Zn peptidases"/>
    <property type="match status" value="1"/>
</dbReference>
<keyword evidence="4" id="KW-1185">Reference proteome</keyword>
<dbReference type="Pfam" id="PF13699">
    <property type="entry name" value="eCIS_core"/>
    <property type="match status" value="1"/>
</dbReference>
<dbReference type="Proteomes" id="UP000318416">
    <property type="component" value="Unassembled WGS sequence"/>
</dbReference>
<feature type="compositionally biased region" description="Basic and acidic residues" evidence="1">
    <location>
        <begin position="388"/>
        <end position="407"/>
    </location>
</feature>
<dbReference type="SUPFAM" id="SSF53187">
    <property type="entry name" value="Zn-dependent exopeptidases"/>
    <property type="match status" value="1"/>
</dbReference>
<dbReference type="InterPro" id="IPR025295">
    <property type="entry name" value="eCIS_core_dom"/>
</dbReference>
<evidence type="ECO:0000256" key="1">
    <source>
        <dbReference type="SAM" id="MobiDB-lite"/>
    </source>
</evidence>
<feature type="domain" description="eCIS core" evidence="2">
    <location>
        <begin position="36"/>
        <end position="106"/>
    </location>
</feature>